<evidence type="ECO:0000313" key="3">
    <source>
        <dbReference type="Proteomes" id="UP001500166"/>
    </source>
</evidence>
<name>A0ABN2XN25_9MICC</name>
<feature type="transmembrane region" description="Helical" evidence="1">
    <location>
        <begin position="39"/>
        <end position="59"/>
    </location>
</feature>
<feature type="transmembrane region" description="Helical" evidence="1">
    <location>
        <begin position="71"/>
        <end position="88"/>
    </location>
</feature>
<evidence type="ECO:0000256" key="1">
    <source>
        <dbReference type="SAM" id="Phobius"/>
    </source>
</evidence>
<evidence type="ECO:0008006" key="4">
    <source>
        <dbReference type="Google" id="ProtNLM"/>
    </source>
</evidence>
<evidence type="ECO:0000313" key="2">
    <source>
        <dbReference type="EMBL" id="GAA2114144.1"/>
    </source>
</evidence>
<protein>
    <recommendedName>
        <fullName evidence="4">DUF2568 domain-containing protein</fullName>
    </recommendedName>
</protein>
<proteinExistence type="predicted"/>
<keyword evidence="1" id="KW-0812">Transmembrane</keyword>
<keyword evidence="3" id="KW-1185">Reference proteome</keyword>
<keyword evidence="1" id="KW-1133">Transmembrane helix</keyword>
<dbReference type="RefSeq" id="WP_143469955.1">
    <property type="nucleotide sequence ID" value="NZ_BAAAQA010000012.1"/>
</dbReference>
<keyword evidence="1" id="KW-0472">Membrane</keyword>
<accession>A0ABN2XN25</accession>
<sequence>MSDELHMTPWHLVAFLGEVILWGCAAWAGWTLVGGPGRLLAAAVLLVGIIIIWSIWAAPRAKWRLSLWPRLGLVTVLGVAVSTLFLSVTHWPGIITALSSTAAIVAAQFMDDRTEGAP</sequence>
<dbReference type="InterPro" id="IPR021214">
    <property type="entry name" value="DUF2568"/>
</dbReference>
<gene>
    <name evidence="2" type="ORF">GCM10009824_11170</name>
</gene>
<feature type="transmembrane region" description="Helical" evidence="1">
    <location>
        <begin position="12"/>
        <end position="33"/>
    </location>
</feature>
<organism evidence="2 3">
    <name type="scientific">Kocuria atrinae</name>
    <dbReference type="NCBI Taxonomy" id="592377"/>
    <lineage>
        <taxon>Bacteria</taxon>
        <taxon>Bacillati</taxon>
        <taxon>Actinomycetota</taxon>
        <taxon>Actinomycetes</taxon>
        <taxon>Micrococcales</taxon>
        <taxon>Micrococcaceae</taxon>
        <taxon>Kocuria</taxon>
    </lineage>
</organism>
<dbReference type="Pfam" id="PF10823">
    <property type="entry name" value="DUF2568"/>
    <property type="match status" value="1"/>
</dbReference>
<reference evidence="2 3" key="1">
    <citation type="journal article" date="2019" name="Int. J. Syst. Evol. Microbiol.">
        <title>The Global Catalogue of Microorganisms (GCM) 10K type strain sequencing project: providing services to taxonomists for standard genome sequencing and annotation.</title>
        <authorList>
            <consortium name="The Broad Institute Genomics Platform"/>
            <consortium name="The Broad Institute Genome Sequencing Center for Infectious Disease"/>
            <person name="Wu L."/>
            <person name="Ma J."/>
        </authorList>
    </citation>
    <scope>NUCLEOTIDE SEQUENCE [LARGE SCALE GENOMIC DNA]</scope>
    <source>
        <strain evidence="2 3">JCM 15914</strain>
    </source>
</reference>
<dbReference type="Proteomes" id="UP001500166">
    <property type="component" value="Unassembled WGS sequence"/>
</dbReference>
<dbReference type="EMBL" id="BAAAQA010000012">
    <property type="protein sequence ID" value="GAA2114144.1"/>
    <property type="molecule type" value="Genomic_DNA"/>
</dbReference>
<comment type="caution">
    <text evidence="2">The sequence shown here is derived from an EMBL/GenBank/DDBJ whole genome shotgun (WGS) entry which is preliminary data.</text>
</comment>